<organism evidence="1 2">
    <name type="scientific">Diploptera punctata</name>
    <name type="common">Pacific beetle cockroach</name>
    <dbReference type="NCBI Taxonomy" id="6984"/>
    <lineage>
        <taxon>Eukaryota</taxon>
        <taxon>Metazoa</taxon>
        <taxon>Ecdysozoa</taxon>
        <taxon>Arthropoda</taxon>
        <taxon>Hexapoda</taxon>
        <taxon>Insecta</taxon>
        <taxon>Pterygota</taxon>
        <taxon>Neoptera</taxon>
        <taxon>Polyneoptera</taxon>
        <taxon>Dictyoptera</taxon>
        <taxon>Blattodea</taxon>
        <taxon>Blaberoidea</taxon>
        <taxon>Blaberidae</taxon>
        <taxon>Diplopterinae</taxon>
        <taxon>Diploptera</taxon>
    </lineage>
</organism>
<comment type="caution">
    <text evidence="1">The sequence shown here is derived from an EMBL/GenBank/DDBJ whole genome shotgun (WGS) entry which is preliminary data.</text>
</comment>
<keyword evidence="2" id="KW-1185">Reference proteome</keyword>
<gene>
    <name evidence="1" type="ORF">L9F63_003705</name>
</gene>
<evidence type="ECO:0000313" key="1">
    <source>
        <dbReference type="EMBL" id="KAJ9581952.1"/>
    </source>
</evidence>
<dbReference type="Proteomes" id="UP001233999">
    <property type="component" value="Unassembled WGS sequence"/>
</dbReference>
<sequence>VYSEEHRNCEVGWLQAIIQAGLVLRKVCSEEYRNCEVSWLRAIIQPRLVLRKKNTGITNLPSVARGVTEE</sequence>
<reference evidence="1" key="1">
    <citation type="journal article" date="2023" name="IScience">
        <title>Live-bearing cockroach genome reveals convergent evolutionary mechanisms linked to viviparity in insects and beyond.</title>
        <authorList>
            <person name="Fouks B."/>
            <person name="Harrison M.C."/>
            <person name="Mikhailova A.A."/>
            <person name="Marchal E."/>
            <person name="English S."/>
            <person name="Carruthers M."/>
            <person name="Jennings E.C."/>
            <person name="Chiamaka E.L."/>
            <person name="Frigard R.A."/>
            <person name="Pippel M."/>
            <person name="Attardo G.M."/>
            <person name="Benoit J.B."/>
            <person name="Bornberg-Bauer E."/>
            <person name="Tobe S.S."/>
        </authorList>
    </citation>
    <scope>NUCLEOTIDE SEQUENCE</scope>
    <source>
        <strain evidence="1">Stay&amp;Tobe</strain>
    </source>
</reference>
<feature type="non-terminal residue" evidence="1">
    <location>
        <position position="1"/>
    </location>
</feature>
<protein>
    <submittedName>
        <fullName evidence="1">Uncharacterized protein</fullName>
    </submittedName>
</protein>
<accession>A0AAD8E9T3</accession>
<evidence type="ECO:0000313" key="2">
    <source>
        <dbReference type="Proteomes" id="UP001233999"/>
    </source>
</evidence>
<proteinExistence type="predicted"/>
<dbReference type="EMBL" id="JASPKZ010007833">
    <property type="protein sequence ID" value="KAJ9581952.1"/>
    <property type="molecule type" value="Genomic_DNA"/>
</dbReference>
<name>A0AAD8E9T3_DIPPU</name>
<dbReference type="AlphaFoldDB" id="A0AAD8E9T3"/>
<reference evidence="1" key="2">
    <citation type="submission" date="2023-05" db="EMBL/GenBank/DDBJ databases">
        <authorList>
            <person name="Fouks B."/>
        </authorList>
    </citation>
    <scope>NUCLEOTIDE SEQUENCE</scope>
    <source>
        <strain evidence="1">Stay&amp;Tobe</strain>
        <tissue evidence="1">Testes</tissue>
    </source>
</reference>
<feature type="non-terminal residue" evidence="1">
    <location>
        <position position="70"/>
    </location>
</feature>